<keyword evidence="1" id="KW-0732">Signal</keyword>
<gene>
    <name evidence="2" type="ORF">DIS07_09900</name>
</gene>
<dbReference type="OrthoDB" id="713689at2"/>
<accession>A0A2U2J8W0</accession>
<dbReference type="AlphaFoldDB" id="A0A2U2J8W0"/>
<feature type="chain" id="PRO_5015458581" evidence="1">
    <location>
        <begin position="26"/>
        <end position="186"/>
    </location>
</feature>
<proteinExistence type="predicted"/>
<dbReference type="PROSITE" id="PS51257">
    <property type="entry name" value="PROKAR_LIPOPROTEIN"/>
    <property type="match status" value="1"/>
</dbReference>
<evidence type="ECO:0000256" key="1">
    <source>
        <dbReference type="SAM" id="SignalP"/>
    </source>
</evidence>
<organism evidence="2 3">
    <name type="scientific">Polaribacter aquimarinus</name>
    <dbReference type="NCBI Taxonomy" id="2100726"/>
    <lineage>
        <taxon>Bacteria</taxon>
        <taxon>Pseudomonadati</taxon>
        <taxon>Bacteroidota</taxon>
        <taxon>Flavobacteriia</taxon>
        <taxon>Flavobacteriales</taxon>
        <taxon>Flavobacteriaceae</taxon>
    </lineage>
</organism>
<dbReference type="RefSeq" id="WP_109405095.1">
    <property type="nucleotide sequence ID" value="NZ_QFFG01000004.1"/>
</dbReference>
<name>A0A2U2J8W0_9FLAO</name>
<evidence type="ECO:0000313" key="3">
    <source>
        <dbReference type="Proteomes" id="UP000245670"/>
    </source>
</evidence>
<comment type="caution">
    <text evidence="2">The sequence shown here is derived from an EMBL/GenBank/DDBJ whole genome shotgun (WGS) entry which is preliminary data.</text>
</comment>
<evidence type="ECO:0000313" key="2">
    <source>
        <dbReference type="EMBL" id="PWG04778.1"/>
    </source>
</evidence>
<reference evidence="2 3" key="1">
    <citation type="submission" date="2018-05" db="EMBL/GenBank/DDBJ databases">
        <title>Polaribacter aquimarinus sp. nov., isolated from sediment in a sediment of sea.</title>
        <authorList>
            <person name="Lu D."/>
        </authorList>
    </citation>
    <scope>NUCLEOTIDE SEQUENCE [LARGE SCALE GENOMIC DNA]</scope>
    <source>
        <strain evidence="2 3">ZY113</strain>
    </source>
</reference>
<keyword evidence="3" id="KW-1185">Reference proteome</keyword>
<protein>
    <submittedName>
        <fullName evidence="2">Type 1 periplasmic binding fold superfamily protein</fullName>
    </submittedName>
</protein>
<feature type="signal peptide" evidence="1">
    <location>
        <begin position="1"/>
        <end position="25"/>
    </location>
</feature>
<dbReference type="EMBL" id="QFFG01000004">
    <property type="protein sequence ID" value="PWG04778.1"/>
    <property type="molecule type" value="Genomic_DNA"/>
</dbReference>
<dbReference type="Proteomes" id="UP000245670">
    <property type="component" value="Unassembled WGS sequence"/>
</dbReference>
<sequence>MKTTNSIIKLLAILFISTITFTACSDDDHDEDDHDHEEELITTVTYTLTDGNNNTLTLVWEDIDGEGGNAPTITNGTLSANTTYTGVIKLENATETPTEDITVEVKNEGDEHEFFYASSVSGVTITKTDVDKNNNPLGVETSVVTGAAGSGTLTIILKHEPKKPNTGVTDAGGSTDVEVTFTITVQ</sequence>